<dbReference type="EMBL" id="FOYM01000026">
    <property type="protein sequence ID" value="SFR12914.1"/>
    <property type="molecule type" value="Genomic_DNA"/>
</dbReference>
<gene>
    <name evidence="1" type="ORF">SAMN05660706_12634</name>
</gene>
<dbReference type="STRING" id="39060.SAMN05660706_12634"/>
<proteinExistence type="predicted"/>
<organism evidence="1 2">
    <name type="scientific">Desulfoscipio geothermicus DSM 3669</name>
    <dbReference type="NCBI Taxonomy" id="1121426"/>
    <lineage>
        <taxon>Bacteria</taxon>
        <taxon>Bacillati</taxon>
        <taxon>Bacillota</taxon>
        <taxon>Clostridia</taxon>
        <taxon>Eubacteriales</taxon>
        <taxon>Desulfallaceae</taxon>
        <taxon>Desulfoscipio</taxon>
    </lineage>
</organism>
<dbReference type="OrthoDB" id="1809026at2"/>
<sequence>MSNVVNLENIRLEKLLRELYTAQKCTFFLEDAMGRVMDQFGFTEQEAIDIVKLLMEKGLISTRAFLPATFLRPKYIRMFPVVLTAKALVLLKDSEEKNKGEQFN</sequence>
<keyword evidence="2" id="KW-1185">Reference proteome</keyword>
<reference evidence="2" key="1">
    <citation type="submission" date="2016-10" db="EMBL/GenBank/DDBJ databases">
        <authorList>
            <person name="Varghese N."/>
            <person name="Submissions S."/>
        </authorList>
    </citation>
    <scope>NUCLEOTIDE SEQUENCE [LARGE SCALE GENOMIC DNA]</scope>
    <source>
        <strain evidence="2">DSM 3669</strain>
    </source>
</reference>
<dbReference type="RefSeq" id="WP_092485797.1">
    <property type="nucleotide sequence ID" value="NZ_FOYM01000026.1"/>
</dbReference>
<accession>A0A1I6E588</accession>
<evidence type="ECO:0000313" key="1">
    <source>
        <dbReference type="EMBL" id="SFR12914.1"/>
    </source>
</evidence>
<dbReference type="Proteomes" id="UP000199584">
    <property type="component" value="Unassembled WGS sequence"/>
</dbReference>
<name>A0A1I6E588_9FIRM</name>
<dbReference type="AlphaFoldDB" id="A0A1I6E588"/>
<evidence type="ECO:0000313" key="2">
    <source>
        <dbReference type="Proteomes" id="UP000199584"/>
    </source>
</evidence>
<protein>
    <submittedName>
        <fullName evidence="1">Uncharacterized protein</fullName>
    </submittedName>
</protein>